<sequence length="858" mass="86907">MATGFSVFVNIGGKLNPSLAAAVGQAKAQVGGLSASLAGIGARLNAPFIAANKHLDATSKRMAAVQRKGRDMSLAVTAPAAWFGANMVKDVADFAKAGNFSEALGDIPKEQRLELEKIAQSFSAKYDAGGATGIMKTATELIKAGFTYAQARGSLEQVLAASALSGDMAAADLGAAISKSIVQFQLPFKTLEQASASSKVVSDRMVYAAVSTTASMRDMSESFKFAAGIASSTGSSLDQTTGLIMKFAQAGVLGSEAGVALRSALVRLVKMPKGGMAALSRIGMNLGDYTSARPITSGGIVGGLQAGGIDVSKSVEKQIAAIIKAGGGQSAQVAAITKAVQSGMGSSSAVDANEIAESVNAAYTAAGSKIDITRFFEDLRAKLESGAATTGDIAQILEARHISRYMALLRGDKLSDVIEKIGREADGYAEARYKIANQGLPAEILKLNSAVFELKNTLVSAVTPELVTIFDRIGASLKGIAGSNPAVLKLGIGFVAAAAAAGPLMFALGAIGRLGVFALKGLSTGLALLLAPIGMAARGIVGLTAALSVGLVAAVARTRAALAGLLALTAVGGAGTGLAAIGTGLLAFGRAVLTFPLVALRGVGLAMGALLLNPVGLVFTGLVTALAALGTWIANNWEGLKSFFAGFGDGFMKGLGPAAGVIKSIGDGLASAFGWLGKLLGPLDESGAKWKSWGETMGGAVAQGVNAVIDGIKSLIGFFGTVIEKAVALGGAIRNLWSAPKALPNAPRAAPPIAGARALGGPVTYGKPYLVGERGPELFVPGATGRIETNGALRQMTSSGAAAAAGSTTTTRTSTYSFSNHWTINGAENPRAIADQIDGRFRRLLADLESEQRGLLSD</sequence>
<dbReference type="Pfam" id="PF10145">
    <property type="entry name" value="PhageMin_Tail"/>
    <property type="match status" value="1"/>
</dbReference>
<dbReference type="eggNOG" id="COG5283">
    <property type="taxonomic scope" value="Bacteria"/>
</dbReference>
<dbReference type="EMBL" id="CP000250">
    <property type="protein sequence ID" value="ABD08011.1"/>
    <property type="molecule type" value="Genomic_DNA"/>
</dbReference>
<evidence type="ECO:0000259" key="3">
    <source>
        <dbReference type="Pfam" id="PF10145"/>
    </source>
</evidence>
<dbReference type="InterPro" id="IPR010090">
    <property type="entry name" value="Phage_tape_meas"/>
</dbReference>
<keyword evidence="5" id="KW-1185">Reference proteome</keyword>
<keyword evidence="2" id="KW-0812">Transmembrane</keyword>
<protein>
    <submittedName>
        <fullName evidence="4">Phage tail tape measure protein</fullName>
    </submittedName>
</protein>
<organism evidence="4 5">
    <name type="scientific">Rhodopseudomonas palustris (strain HaA2)</name>
    <dbReference type="NCBI Taxonomy" id="316058"/>
    <lineage>
        <taxon>Bacteria</taxon>
        <taxon>Pseudomonadati</taxon>
        <taxon>Pseudomonadota</taxon>
        <taxon>Alphaproteobacteria</taxon>
        <taxon>Hyphomicrobiales</taxon>
        <taxon>Nitrobacteraceae</taxon>
        <taxon>Rhodopseudomonas</taxon>
    </lineage>
</organism>
<keyword evidence="1" id="KW-1188">Viral release from host cell</keyword>
<evidence type="ECO:0000313" key="5">
    <source>
        <dbReference type="Proteomes" id="UP000008809"/>
    </source>
</evidence>
<dbReference type="PANTHER" id="PTHR37813">
    <property type="entry name" value="FELS-2 PROPHAGE PROTEIN"/>
    <property type="match status" value="1"/>
</dbReference>
<evidence type="ECO:0000256" key="2">
    <source>
        <dbReference type="SAM" id="Phobius"/>
    </source>
</evidence>
<evidence type="ECO:0000256" key="1">
    <source>
        <dbReference type="ARBA" id="ARBA00022612"/>
    </source>
</evidence>
<dbReference type="STRING" id="316058.RPB_3315"/>
<keyword evidence="2" id="KW-0472">Membrane</keyword>
<feature type="transmembrane region" description="Helical" evidence="2">
    <location>
        <begin position="490"/>
        <end position="514"/>
    </location>
</feature>
<proteinExistence type="predicted"/>
<keyword evidence="2" id="KW-1133">Transmembrane helix</keyword>
<feature type="transmembrane region" description="Helical" evidence="2">
    <location>
        <begin position="617"/>
        <end position="634"/>
    </location>
</feature>
<accession>Q2IUU9</accession>
<evidence type="ECO:0000313" key="4">
    <source>
        <dbReference type="EMBL" id="ABD08011.1"/>
    </source>
</evidence>
<gene>
    <name evidence="4" type="ordered locus">RPB_3315</name>
</gene>
<feature type="transmembrane region" description="Helical" evidence="2">
    <location>
        <begin position="526"/>
        <end position="554"/>
    </location>
</feature>
<feature type="domain" description="Phage tail tape measure protein" evidence="3">
    <location>
        <begin position="119"/>
        <end position="307"/>
    </location>
</feature>
<name>Q2IUU9_RHOP2</name>
<reference evidence="4 5" key="1">
    <citation type="submission" date="2006-01" db="EMBL/GenBank/DDBJ databases">
        <title>Complete sequence of Rhodopseudomonas palustris HaA2.</title>
        <authorList>
            <consortium name="US DOE Joint Genome Institute"/>
            <person name="Copeland A."/>
            <person name="Lucas S."/>
            <person name="Lapidus A."/>
            <person name="Barry K."/>
            <person name="Detter J.C."/>
            <person name="Glavina T."/>
            <person name="Hammon N."/>
            <person name="Israni S."/>
            <person name="Pitluck S."/>
            <person name="Chain P."/>
            <person name="Malfatti S."/>
            <person name="Shin M."/>
            <person name="Vergez L."/>
            <person name="Schmutz J."/>
            <person name="Larimer F."/>
            <person name="Land M."/>
            <person name="Hauser L."/>
            <person name="Pelletier D.A."/>
            <person name="Kyrpides N."/>
            <person name="Anderson I."/>
            <person name="Oda Y."/>
            <person name="Harwood C.S."/>
            <person name="Richardson P."/>
        </authorList>
    </citation>
    <scope>NUCLEOTIDE SEQUENCE [LARGE SCALE GENOMIC DNA]</scope>
    <source>
        <strain evidence="4 5">HaA2</strain>
    </source>
</reference>
<dbReference type="HOGENOM" id="CLU_333124_0_0_5"/>
<dbReference type="NCBIfam" id="TIGR01760">
    <property type="entry name" value="tape_meas_TP901"/>
    <property type="match status" value="1"/>
</dbReference>
<dbReference type="AlphaFoldDB" id="Q2IUU9"/>
<dbReference type="PANTHER" id="PTHR37813:SF1">
    <property type="entry name" value="FELS-2 PROPHAGE PROTEIN"/>
    <property type="match status" value="1"/>
</dbReference>
<feature type="transmembrane region" description="Helical" evidence="2">
    <location>
        <begin position="560"/>
        <end position="581"/>
    </location>
</feature>
<dbReference type="Proteomes" id="UP000008809">
    <property type="component" value="Chromosome"/>
</dbReference>
<dbReference type="KEGG" id="rpb:RPB_3315"/>